<feature type="compositionally biased region" description="Polar residues" evidence="1">
    <location>
        <begin position="227"/>
        <end position="237"/>
    </location>
</feature>
<evidence type="ECO:0000313" key="4">
    <source>
        <dbReference type="Proteomes" id="UP000252731"/>
    </source>
</evidence>
<dbReference type="RefSeq" id="WP_113885797.1">
    <property type="nucleotide sequence ID" value="NZ_QNSF01000040.1"/>
</dbReference>
<proteinExistence type="predicted"/>
<evidence type="ECO:0000256" key="1">
    <source>
        <dbReference type="SAM" id="MobiDB-lite"/>
    </source>
</evidence>
<feature type="region of interest" description="Disordered" evidence="1">
    <location>
        <begin position="51"/>
        <end position="177"/>
    </location>
</feature>
<keyword evidence="2" id="KW-0732">Signal</keyword>
<feature type="compositionally biased region" description="Low complexity" evidence="1">
    <location>
        <begin position="151"/>
        <end position="166"/>
    </location>
</feature>
<feature type="compositionally biased region" description="Polar residues" evidence="1">
    <location>
        <begin position="77"/>
        <end position="86"/>
    </location>
</feature>
<feature type="compositionally biased region" description="Basic and acidic residues" evidence="1">
    <location>
        <begin position="203"/>
        <end position="221"/>
    </location>
</feature>
<accession>A0A366JEV8</accession>
<evidence type="ECO:0000313" key="3">
    <source>
        <dbReference type="EMBL" id="RBP85491.1"/>
    </source>
</evidence>
<protein>
    <submittedName>
        <fullName evidence="3">Uncharacterized protein</fullName>
    </submittedName>
</protein>
<dbReference type="EMBL" id="QNSF01000040">
    <property type="protein sequence ID" value="RBP85491.1"/>
    <property type="molecule type" value="Genomic_DNA"/>
</dbReference>
<name>A0A366JEV8_CYTFI</name>
<dbReference type="AlphaFoldDB" id="A0A366JEV8"/>
<feature type="signal peptide" evidence="2">
    <location>
        <begin position="1"/>
        <end position="25"/>
    </location>
</feature>
<organism evidence="3 4">
    <name type="scientific">Cytobacillus firmus</name>
    <name type="common">Bacillus firmus</name>
    <dbReference type="NCBI Taxonomy" id="1399"/>
    <lineage>
        <taxon>Bacteria</taxon>
        <taxon>Bacillati</taxon>
        <taxon>Bacillota</taxon>
        <taxon>Bacilli</taxon>
        <taxon>Bacillales</taxon>
        <taxon>Bacillaceae</taxon>
        <taxon>Cytobacillus</taxon>
    </lineage>
</organism>
<feature type="region of interest" description="Disordered" evidence="1">
    <location>
        <begin position="192"/>
        <end position="241"/>
    </location>
</feature>
<dbReference type="OrthoDB" id="2840625at2"/>
<dbReference type="Proteomes" id="UP000252731">
    <property type="component" value="Unassembled WGS sequence"/>
</dbReference>
<comment type="caution">
    <text evidence="3">The sequence shown here is derived from an EMBL/GenBank/DDBJ whole genome shotgun (WGS) entry which is preliminary data.</text>
</comment>
<reference evidence="3 4" key="1">
    <citation type="submission" date="2018-06" db="EMBL/GenBank/DDBJ databases">
        <title>Freshwater and sediment microbial communities from various areas in North America, analyzing microbe dynamics in response to fracking.</title>
        <authorList>
            <person name="Lamendella R."/>
        </authorList>
    </citation>
    <scope>NUCLEOTIDE SEQUENCE [LARGE SCALE GENOMIC DNA]</scope>
    <source>
        <strain evidence="3 4">14_TX</strain>
    </source>
</reference>
<sequence>MHTRHFILMGLFLGAAAFLPNNAFAEKNRAADQTEPQNSAVHTHVLDTIEKPKATEKAASVTPKNLSKSQGGIGQKPVTNPGTHQTVPVKPVSKSPDKTNRRVEKVVPPSLDKNVKASESAETAAKVKDAGKTGRAMPLDVTNKLPVVPMSSESLSSNQSKSEASETNIQTPSLNAKSEDFIEETGSFVSIKTSGSLKGSQKPLKDQENKTPPENRNHPGDIEIVTNPPQRMQTSGGESHEPFKPGAGTISFDAHWFDWDFGLNLGKIYHSREIQYYSQWMNAPPSPPPKAAPFS</sequence>
<feature type="chain" id="PRO_5016893527" evidence="2">
    <location>
        <begin position="26"/>
        <end position="295"/>
    </location>
</feature>
<evidence type="ECO:0000256" key="2">
    <source>
        <dbReference type="SAM" id="SignalP"/>
    </source>
</evidence>
<feature type="compositionally biased region" description="Polar residues" evidence="1">
    <location>
        <begin position="167"/>
        <end position="176"/>
    </location>
</feature>
<feature type="compositionally biased region" description="Basic and acidic residues" evidence="1">
    <location>
        <begin position="95"/>
        <end position="105"/>
    </location>
</feature>
<keyword evidence="4" id="KW-1185">Reference proteome</keyword>
<gene>
    <name evidence="3" type="ORF">DFO70_1406</name>
</gene>